<dbReference type="InterPro" id="IPR000515">
    <property type="entry name" value="MetI-like"/>
</dbReference>
<protein>
    <submittedName>
        <fullName evidence="9">Peptide/nickel transport system permease protein</fullName>
    </submittedName>
</protein>
<evidence type="ECO:0000256" key="4">
    <source>
        <dbReference type="ARBA" id="ARBA00022692"/>
    </source>
</evidence>
<evidence type="ECO:0000256" key="2">
    <source>
        <dbReference type="ARBA" id="ARBA00022448"/>
    </source>
</evidence>
<dbReference type="Proteomes" id="UP000294558">
    <property type="component" value="Unassembled WGS sequence"/>
</dbReference>
<comment type="caution">
    <text evidence="9">The sequence shown here is derived from an EMBL/GenBank/DDBJ whole genome shotgun (WGS) entry which is preliminary data.</text>
</comment>
<feature type="transmembrane region" description="Helical" evidence="7">
    <location>
        <begin position="285"/>
        <end position="305"/>
    </location>
</feature>
<keyword evidence="3" id="KW-1003">Cell membrane</keyword>
<dbReference type="GO" id="GO:0055085">
    <property type="term" value="P:transmembrane transport"/>
    <property type="evidence" value="ECO:0007669"/>
    <property type="project" value="InterPro"/>
</dbReference>
<feature type="transmembrane region" description="Helical" evidence="7">
    <location>
        <begin position="9"/>
        <end position="30"/>
    </location>
</feature>
<dbReference type="PANTHER" id="PTHR43163">
    <property type="entry name" value="DIPEPTIDE TRANSPORT SYSTEM PERMEASE PROTEIN DPPB-RELATED"/>
    <property type="match status" value="1"/>
</dbReference>
<dbReference type="OrthoDB" id="147688at2"/>
<dbReference type="AlphaFoldDB" id="A0A4R7I078"/>
<feature type="transmembrane region" description="Helical" evidence="7">
    <location>
        <begin position="199"/>
        <end position="223"/>
    </location>
</feature>
<evidence type="ECO:0000313" key="9">
    <source>
        <dbReference type="EMBL" id="TDT16239.1"/>
    </source>
</evidence>
<feature type="transmembrane region" description="Helical" evidence="7">
    <location>
        <begin position="171"/>
        <end position="192"/>
    </location>
</feature>
<keyword evidence="10" id="KW-1185">Reference proteome</keyword>
<feature type="transmembrane region" description="Helical" evidence="7">
    <location>
        <begin position="434"/>
        <end position="456"/>
    </location>
</feature>
<dbReference type="Pfam" id="PF00528">
    <property type="entry name" value="BPD_transp_1"/>
    <property type="match status" value="1"/>
</dbReference>
<comment type="subcellular location">
    <subcellularLocation>
        <location evidence="1 7">Cell membrane</location>
        <topology evidence="1 7">Multi-pass membrane protein</topology>
    </subcellularLocation>
</comment>
<feature type="domain" description="ABC transmembrane type-1" evidence="8">
    <location>
        <begin position="97"/>
        <end position="495"/>
    </location>
</feature>
<comment type="similarity">
    <text evidence="7">Belongs to the binding-protein-dependent transport system permease family.</text>
</comment>
<keyword evidence="5 7" id="KW-1133">Transmembrane helix</keyword>
<feature type="transmembrane region" description="Helical" evidence="7">
    <location>
        <begin position="255"/>
        <end position="273"/>
    </location>
</feature>
<keyword evidence="6 7" id="KW-0472">Membrane</keyword>
<sequence length="511" mass="55654">MLLFIVRRLIASVLLLLVASFAVYIMMAYAGDPLGFLNEITNPTQRAAIERDVTNALNLDTPPVLRYFQWLGDALTGDFGISAQTRQSVNDELATRIPVTLKLVAASSLLSIVIGVTVGIVTALRQYTGFDYIVTFFTFVFFSLPVFWVAVILKEYGGIRFNDWLRDGASISVPVIVVLSIFVGIVGYSIAGGRAPRRLVIAAISAAVGAGLLIYLSAAQWFLKPGIGLPVLIPMAIGIAVGVTAIFAGIANRKALFSALTTAALGCVLYTPLQTLFDEQGMGWWWTFLLLIATLVSSYLIGIAWGGYDKGLSARVSMLVGFLVALVIFVDRHLQSWQEYSSNSVIRNRPIKTIGDKEPRLEGSFWVLNNDIFSHLILPTMALMLISLAAYTRYSRASMLEVLNQDYIRTARAKGLTERTVVVRHGLRNALIPLATVIAFDIGGLLGGAVITETVFEWNGMGRLFIEGLQALDPNPVMAATMVVGATAVVANILADIMYSVLDPRIRIHDK</sequence>
<feature type="transmembrane region" description="Helical" evidence="7">
    <location>
        <begin position="229"/>
        <end position="248"/>
    </location>
</feature>
<dbReference type="SUPFAM" id="SSF161098">
    <property type="entry name" value="MetI-like"/>
    <property type="match status" value="1"/>
</dbReference>
<evidence type="ECO:0000256" key="6">
    <source>
        <dbReference type="ARBA" id="ARBA00023136"/>
    </source>
</evidence>
<keyword evidence="2 7" id="KW-0813">Transport</keyword>
<evidence type="ECO:0000256" key="1">
    <source>
        <dbReference type="ARBA" id="ARBA00004651"/>
    </source>
</evidence>
<dbReference type="GO" id="GO:0005886">
    <property type="term" value="C:plasma membrane"/>
    <property type="evidence" value="ECO:0007669"/>
    <property type="project" value="UniProtKB-SubCell"/>
</dbReference>
<keyword evidence="4 7" id="KW-0812">Transmembrane</keyword>
<evidence type="ECO:0000256" key="7">
    <source>
        <dbReference type="RuleBase" id="RU363032"/>
    </source>
</evidence>
<feature type="transmembrane region" description="Helical" evidence="7">
    <location>
        <begin position="312"/>
        <end position="330"/>
    </location>
</feature>
<dbReference type="RefSeq" id="WP_133868634.1">
    <property type="nucleotide sequence ID" value="NZ_JAVJPS010000012.1"/>
</dbReference>
<dbReference type="EMBL" id="SOAU01000001">
    <property type="protein sequence ID" value="TDT16239.1"/>
    <property type="molecule type" value="Genomic_DNA"/>
</dbReference>
<feature type="transmembrane region" description="Helical" evidence="7">
    <location>
        <begin position="372"/>
        <end position="391"/>
    </location>
</feature>
<gene>
    <name evidence="9" type="ORF">BDK89_1823</name>
</gene>
<dbReference type="Gene3D" id="1.10.3720.10">
    <property type="entry name" value="MetI-like"/>
    <property type="match status" value="1"/>
</dbReference>
<dbReference type="PROSITE" id="PS50928">
    <property type="entry name" value="ABC_TM1"/>
    <property type="match status" value="1"/>
</dbReference>
<evidence type="ECO:0000256" key="5">
    <source>
        <dbReference type="ARBA" id="ARBA00022989"/>
    </source>
</evidence>
<feature type="transmembrane region" description="Helical" evidence="7">
    <location>
        <begin position="130"/>
        <end position="151"/>
    </location>
</feature>
<name>A0A4R7I078_9ACTN</name>
<accession>A0A4R7I078</accession>
<reference evidence="9 10" key="1">
    <citation type="submission" date="2019-03" db="EMBL/GenBank/DDBJ databases">
        <title>Sequencing the genomes of 1000 actinobacteria strains.</title>
        <authorList>
            <person name="Klenk H.-P."/>
        </authorList>
    </citation>
    <scope>NUCLEOTIDE SEQUENCE [LARGE SCALE GENOMIC DNA]</scope>
    <source>
        <strain evidence="9 10">DSM 18936</strain>
    </source>
</reference>
<evidence type="ECO:0000259" key="8">
    <source>
        <dbReference type="PROSITE" id="PS50928"/>
    </source>
</evidence>
<organism evidence="9 10">
    <name type="scientific">Ilumatobacter fluminis</name>
    <dbReference type="NCBI Taxonomy" id="467091"/>
    <lineage>
        <taxon>Bacteria</taxon>
        <taxon>Bacillati</taxon>
        <taxon>Actinomycetota</taxon>
        <taxon>Acidimicrobiia</taxon>
        <taxon>Acidimicrobiales</taxon>
        <taxon>Ilumatobacteraceae</taxon>
        <taxon>Ilumatobacter</taxon>
    </lineage>
</organism>
<feature type="transmembrane region" description="Helical" evidence="7">
    <location>
        <begin position="476"/>
        <end position="502"/>
    </location>
</feature>
<proteinExistence type="inferred from homology"/>
<dbReference type="CDD" id="cd06261">
    <property type="entry name" value="TM_PBP2"/>
    <property type="match status" value="1"/>
</dbReference>
<evidence type="ECO:0000313" key="10">
    <source>
        <dbReference type="Proteomes" id="UP000294558"/>
    </source>
</evidence>
<dbReference type="PANTHER" id="PTHR43163:SF6">
    <property type="entry name" value="DIPEPTIDE TRANSPORT SYSTEM PERMEASE PROTEIN DPPB-RELATED"/>
    <property type="match status" value="1"/>
</dbReference>
<evidence type="ECO:0000256" key="3">
    <source>
        <dbReference type="ARBA" id="ARBA00022475"/>
    </source>
</evidence>
<feature type="transmembrane region" description="Helical" evidence="7">
    <location>
        <begin position="103"/>
        <end position="123"/>
    </location>
</feature>
<dbReference type="InterPro" id="IPR035906">
    <property type="entry name" value="MetI-like_sf"/>
</dbReference>